<gene>
    <name evidence="1" type="ORF">SAMN02745189_01961</name>
</gene>
<dbReference type="OrthoDB" id="2389494at2"/>
<proteinExistence type="predicted"/>
<dbReference type="PROSITE" id="PS51257">
    <property type="entry name" value="PROKAR_LIPOPROTEIN"/>
    <property type="match status" value="1"/>
</dbReference>
<organism evidence="1 2">
    <name type="scientific">Lacicoccus alkaliphilus DSM 16010</name>
    <dbReference type="NCBI Taxonomy" id="1123231"/>
    <lineage>
        <taxon>Bacteria</taxon>
        <taxon>Bacillati</taxon>
        <taxon>Bacillota</taxon>
        <taxon>Bacilli</taxon>
        <taxon>Bacillales</taxon>
        <taxon>Salinicoccaceae</taxon>
        <taxon>Lacicoccus</taxon>
    </lineage>
</organism>
<dbReference type="RefSeq" id="WP_072710394.1">
    <property type="nucleotide sequence ID" value="NZ_FRCF01000009.1"/>
</dbReference>
<reference evidence="1 2" key="1">
    <citation type="submission" date="2016-11" db="EMBL/GenBank/DDBJ databases">
        <authorList>
            <person name="Jaros S."/>
            <person name="Januszkiewicz K."/>
            <person name="Wedrychowicz H."/>
        </authorList>
    </citation>
    <scope>NUCLEOTIDE SEQUENCE [LARGE SCALE GENOMIC DNA]</scope>
    <source>
        <strain evidence="1 2">DSM 16010</strain>
    </source>
</reference>
<evidence type="ECO:0000313" key="1">
    <source>
        <dbReference type="EMBL" id="SHM33185.1"/>
    </source>
</evidence>
<accession>A0A1M7HXH6</accession>
<protein>
    <submittedName>
        <fullName evidence="1">Uncharacterized protein</fullName>
    </submittedName>
</protein>
<name>A0A1M7HXH6_9BACL</name>
<dbReference type="AlphaFoldDB" id="A0A1M7HXH6"/>
<dbReference type="EMBL" id="FRCF01000009">
    <property type="protein sequence ID" value="SHM33185.1"/>
    <property type="molecule type" value="Genomic_DNA"/>
</dbReference>
<sequence>MKRLSRGMLFFLITVILSGCSEDDFDGRTFKIIDSTNALEKKTEDTSEKERGELLSLTFDSGEVTIKSVENLRGEYTAVDDQLEITLMDHEGELLLIFSDLASSVEKNVKYQAEISTVDYSLERTEALAHLEFIAIHDQEGRMVFFEETED</sequence>
<dbReference type="Proteomes" id="UP000184206">
    <property type="component" value="Unassembled WGS sequence"/>
</dbReference>
<evidence type="ECO:0000313" key="2">
    <source>
        <dbReference type="Proteomes" id="UP000184206"/>
    </source>
</evidence>
<keyword evidence="2" id="KW-1185">Reference proteome</keyword>